<dbReference type="InterPro" id="IPR027417">
    <property type="entry name" value="P-loop_NTPase"/>
</dbReference>
<evidence type="ECO:0000259" key="1">
    <source>
        <dbReference type="Pfam" id="PF00931"/>
    </source>
</evidence>
<dbReference type="PANTHER" id="PTHR46082:SF6">
    <property type="entry name" value="AAA+ ATPASE DOMAIN-CONTAINING PROTEIN-RELATED"/>
    <property type="match status" value="1"/>
</dbReference>
<evidence type="ECO:0000313" key="3">
    <source>
        <dbReference type="Proteomes" id="UP001332243"/>
    </source>
</evidence>
<feature type="domain" description="NB-ARC" evidence="1">
    <location>
        <begin position="68"/>
        <end position="203"/>
    </location>
</feature>
<sequence length="886" mass="96043">MNLSWPSGGWWRRDLGGAHAVGPGSVAIAGDNDGDIHIELRFEPPPSRLTWPCQVGTVPALADQWQSRIPDALLHSTSRRSRTVILSGLGGVGKTQTAAHYARSRLVAGDIGLLLWITASSRTAVITGYAAAAARVHQHHADDAEQAAQSLLTWLGTTERTWLVVLDDLAEPGIMRDLWPPSRQAGRTVVTTRRRDAALTRHGERSLVVVGAFSSYEAKQYILAKLSDVPDVASHVGSLVEQLEYLPLALAQASTYILDRELTCADYLRRLADERSTLAQLMPEPQSLPDDQVSPIAAAWSLSITAADELHPPGVARPLLEMVAFLDGHGVPTGLFNTPRCLHHLSVRSRTDVTAADVADGLRNLGRLSLADLHDAGATLRTHSLLQRAVRESTATTPEGECVPDVCADALREVWPAIERDPGHAQTLRANVAVLAERAGNHLWRDGAVSEVLVLAGQSLGVTGHALGARAYFADMAQRAVDLYGNNYSLTYFLRELQARWRGASGDASGAAAEYDALRIDLVNQYGHDDARTLATRAELIKWQMKSGTVVDLAAYAKLVRDFERVEGQDHASTLILRINLADLQRRAGDPAGAAAAAGKIIGDQRRILGEDDPAVIDARRLLTHCLADLGDLQGALAEARAVMADCLRIFGPIHETTLGQRASVAHYTGRCGQAREAAVLLEELVAETADALNDMHPTSLIIRRTAAEWIGEGGDWSKSVSLYEELHDAYKLVHGPQHPETIRVRLELGRAHSEAGDDSAASIVLEAVAVDTYQWLPAGNPDRLEARSIWASHLCGHGDPLRGAAELTRVAAEWVKHHGAHHANTVDSMKLLPLLPVPSDAAAELAEALRDAFQSQAALLPRNHPRMLAIRDRAQYWYRRAQSDA</sequence>
<dbReference type="Gene3D" id="3.40.50.300">
    <property type="entry name" value="P-loop containing nucleotide triphosphate hydrolases"/>
    <property type="match status" value="1"/>
</dbReference>
<dbReference type="EMBL" id="JAZGQK010000017">
    <property type="protein sequence ID" value="MEE6260979.1"/>
    <property type="molecule type" value="Genomic_DNA"/>
</dbReference>
<comment type="caution">
    <text evidence="2">The sequence shown here is derived from an EMBL/GenBank/DDBJ whole genome shotgun (WGS) entry which is preliminary data.</text>
</comment>
<dbReference type="PANTHER" id="PTHR46082">
    <property type="entry name" value="ATP/GTP-BINDING PROTEIN-RELATED"/>
    <property type="match status" value="1"/>
</dbReference>
<protein>
    <submittedName>
        <fullName evidence="2">Tetratricopeptide repeat protein</fullName>
    </submittedName>
</protein>
<dbReference type="RefSeq" id="WP_331216082.1">
    <property type="nucleotide sequence ID" value="NZ_JAZGQK010000017.1"/>
</dbReference>
<name>A0ABU7RXN9_9ACTN</name>
<organism evidence="2 3">
    <name type="scientific">Plantactinospora sonchi</name>
    <dbReference type="NCBI Taxonomy" id="1544735"/>
    <lineage>
        <taxon>Bacteria</taxon>
        <taxon>Bacillati</taxon>
        <taxon>Actinomycetota</taxon>
        <taxon>Actinomycetes</taxon>
        <taxon>Micromonosporales</taxon>
        <taxon>Micromonosporaceae</taxon>
        <taxon>Plantactinospora</taxon>
    </lineage>
</organism>
<dbReference type="InterPro" id="IPR011990">
    <property type="entry name" value="TPR-like_helical_dom_sf"/>
</dbReference>
<keyword evidence="3" id="KW-1185">Reference proteome</keyword>
<dbReference type="Pfam" id="PF13424">
    <property type="entry name" value="TPR_12"/>
    <property type="match status" value="1"/>
</dbReference>
<proteinExistence type="predicted"/>
<dbReference type="Proteomes" id="UP001332243">
    <property type="component" value="Unassembled WGS sequence"/>
</dbReference>
<dbReference type="InterPro" id="IPR053137">
    <property type="entry name" value="NLR-like"/>
</dbReference>
<dbReference type="InterPro" id="IPR002182">
    <property type="entry name" value="NB-ARC"/>
</dbReference>
<gene>
    <name evidence="2" type="ORF">V1633_21070</name>
</gene>
<dbReference type="SUPFAM" id="SSF48452">
    <property type="entry name" value="TPR-like"/>
    <property type="match status" value="1"/>
</dbReference>
<dbReference type="Gene3D" id="1.25.40.10">
    <property type="entry name" value="Tetratricopeptide repeat domain"/>
    <property type="match status" value="2"/>
</dbReference>
<accession>A0ABU7RXN9</accession>
<dbReference type="Pfam" id="PF00931">
    <property type="entry name" value="NB-ARC"/>
    <property type="match status" value="1"/>
</dbReference>
<dbReference type="SUPFAM" id="SSF52540">
    <property type="entry name" value="P-loop containing nucleoside triphosphate hydrolases"/>
    <property type="match status" value="1"/>
</dbReference>
<reference evidence="2 3" key="1">
    <citation type="submission" date="2024-01" db="EMBL/GenBank/DDBJ databases">
        <title>Genome insights into Plantactinospora sonchi sp. nov.</title>
        <authorList>
            <person name="Wang L."/>
        </authorList>
    </citation>
    <scope>NUCLEOTIDE SEQUENCE [LARGE SCALE GENOMIC DNA]</scope>
    <source>
        <strain evidence="2 3">NEAU-QY2</strain>
    </source>
</reference>
<evidence type="ECO:0000313" key="2">
    <source>
        <dbReference type="EMBL" id="MEE6260979.1"/>
    </source>
</evidence>